<keyword evidence="5 9" id="KW-0812">Transmembrane</keyword>
<evidence type="ECO:0000256" key="1">
    <source>
        <dbReference type="ARBA" id="ARBA00004651"/>
    </source>
</evidence>
<feature type="domain" description="Na+/H+ antiporter NhaC-like C-terminal" evidence="10">
    <location>
        <begin position="159"/>
        <end position="451"/>
    </location>
</feature>
<organism evidence="11 12">
    <name type="scientific">Koleobacter methoxysyntrophicus</name>
    <dbReference type="NCBI Taxonomy" id="2751313"/>
    <lineage>
        <taxon>Bacteria</taxon>
        <taxon>Bacillati</taxon>
        <taxon>Bacillota</taxon>
        <taxon>Clostridia</taxon>
        <taxon>Koleobacterales</taxon>
        <taxon>Koleobacteraceae</taxon>
        <taxon>Koleobacter</taxon>
    </lineage>
</organism>
<dbReference type="GO" id="GO:0015297">
    <property type="term" value="F:antiporter activity"/>
    <property type="evidence" value="ECO:0007669"/>
    <property type="project" value="UniProtKB-KW"/>
</dbReference>
<accession>A0A8A0RJ52</accession>
<dbReference type="InterPro" id="IPR052180">
    <property type="entry name" value="NhaC_Na-H+_Antiporter"/>
</dbReference>
<keyword evidence="6 9" id="KW-1133">Transmembrane helix</keyword>
<comment type="similarity">
    <text evidence="8">Belongs to the NhaC Na(+)/H(+) (TC 2.A.35) antiporter family.</text>
</comment>
<name>A0A8A0RJ52_9FIRM</name>
<dbReference type="GO" id="GO:0005886">
    <property type="term" value="C:plasma membrane"/>
    <property type="evidence" value="ECO:0007669"/>
    <property type="project" value="UniProtKB-SubCell"/>
</dbReference>
<keyword evidence="12" id="KW-1185">Reference proteome</keyword>
<keyword evidence="4" id="KW-1003">Cell membrane</keyword>
<feature type="transmembrane region" description="Helical" evidence="9">
    <location>
        <begin position="76"/>
        <end position="101"/>
    </location>
</feature>
<evidence type="ECO:0000256" key="8">
    <source>
        <dbReference type="ARBA" id="ARBA00038435"/>
    </source>
</evidence>
<evidence type="ECO:0000256" key="2">
    <source>
        <dbReference type="ARBA" id="ARBA00022448"/>
    </source>
</evidence>
<sequence length="472" mass="50794">MAKPKKPGLLLALTPIICVAVFLYVGIVRLGADAQIPLLAAAIIATLIGMLLGYTWKDMEESVIKSISMALQACVILMIIGALIGSWIAGGIVPTMIYYGLQILKPSYFLPAVCLIGSIVSLSTGSSWTTAGTVGIAALGVGIGLGIPEYVTAGAVISGAYFGDKMSPLSDTTNLAPAMAGSNLFEHVRHMIYTTGPSLIIALILYFIVGLRYAGGQLDYTQINEILEVLQEHFWISPLMFIAPLLVIAMVVFKIPAIPGLIGGTLLGVFFAFLQGYSLGEIVDIVHYGFSIETQNPMVNELLSRGGLDGMMWTISLIIIALAFGGILERTKCLEVIVEAITRFAKTRGMVVLSNIITCIIVNFIAADQYIAIVLPGRMYKPLYEKLKLHPKNLSRVLEDAGTLTSPLVPWNTCGAFMWSTLAVHPFAYLPYAFLNLINPLISAFYGFTGLTMEYADNEVDVMEGDSSSVNA</sequence>
<feature type="transmembrane region" description="Helical" evidence="9">
    <location>
        <begin position="192"/>
        <end position="214"/>
    </location>
</feature>
<keyword evidence="2" id="KW-0813">Transport</keyword>
<dbReference type="PANTHER" id="PTHR33451">
    <property type="entry name" value="MALATE-2H(+)/NA(+)-LACTATE ANTIPORTER"/>
    <property type="match status" value="1"/>
</dbReference>
<feature type="transmembrane region" description="Helical" evidence="9">
    <location>
        <begin position="234"/>
        <end position="253"/>
    </location>
</feature>
<dbReference type="PANTHER" id="PTHR33451:SF3">
    <property type="entry name" value="MALATE-2H(+)_NA(+)-LACTATE ANTIPORTER"/>
    <property type="match status" value="1"/>
</dbReference>
<dbReference type="AlphaFoldDB" id="A0A8A0RJ52"/>
<reference evidence="11" key="1">
    <citation type="submission" date="2020-07" db="EMBL/GenBank/DDBJ databases">
        <title>Koleobacter methoxysyntrophicus gen. nov., sp. nov., a novel anaerobic bacterium isolated from deep subsurface oil field and proposal of Koleobacterales ord. nov. in the phylum Firmicutes.</title>
        <authorList>
            <person name="Sakamoto S."/>
            <person name="Tamaki H."/>
        </authorList>
    </citation>
    <scope>NUCLEOTIDE SEQUENCE</scope>
    <source>
        <strain evidence="11">NRmbB1</strain>
    </source>
</reference>
<feature type="transmembrane region" description="Helical" evidence="9">
    <location>
        <begin position="38"/>
        <end position="56"/>
    </location>
</feature>
<keyword evidence="7 9" id="KW-0472">Membrane</keyword>
<proteinExistence type="inferred from homology"/>
<feature type="transmembrane region" description="Helical" evidence="9">
    <location>
        <begin position="427"/>
        <end position="448"/>
    </location>
</feature>
<dbReference type="InterPro" id="IPR004770">
    <property type="entry name" value="Na/H_antiport_NhaC"/>
</dbReference>
<evidence type="ECO:0000256" key="6">
    <source>
        <dbReference type="ARBA" id="ARBA00022989"/>
    </source>
</evidence>
<gene>
    <name evidence="11" type="primary">mleN_1</name>
    <name evidence="11" type="ORF">H0A61_00010</name>
</gene>
<feature type="transmembrane region" description="Helical" evidence="9">
    <location>
        <begin position="310"/>
        <end position="328"/>
    </location>
</feature>
<feature type="transmembrane region" description="Helical" evidence="9">
    <location>
        <begin position="134"/>
        <end position="162"/>
    </location>
</feature>
<dbReference type="Pfam" id="PF03553">
    <property type="entry name" value="Na_H_antiporter"/>
    <property type="match status" value="1"/>
</dbReference>
<evidence type="ECO:0000313" key="12">
    <source>
        <dbReference type="Proteomes" id="UP000662904"/>
    </source>
</evidence>
<feature type="transmembrane region" description="Helical" evidence="9">
    <location>
        <begin position="108"/>
        <end position="128"/>
    </location>
</feature>
<evidence type="ECO:0000256" key="7">
    <source>
        <dbReference type="ARBA" id="ARBA00023136"/>
    </source>
</evidence>
<protein>
    <submittedName>
        <fullName evidence="11">Malate-2H(+)/Na(+)-lactate antiporter</fullName>
    </submittedName>
</protein>
<evidence type="ECO:0000256" key="4">
    <source>
        <dbReference type="ARBA" id="ARBA00022475"/>
    </source>
</evidence>
<comment type="subcellular location">
    <subcellularLocation>
        <location evidence="1">Cell membrane</location>
        <topology evidence="1">Multi-pass membrane protein</topology>
    </subcellularLocation>
</comment>
<dbReference type="RefSeq" id="WP_206707953.1">
    <property type="nucleotide sequence ID" value="NZ_CP059066.1"/>
</dbReference>
<evidence type="ECO:0000259" key="10">
    <source>
        <dbReference type="Pfam" id="PF03553"/>
    </source>
</evidence>
<feature type="transmembrane region" description="Helical" evidence="9">
    <location>
        <begin position="12"/>
        <end position="31"/>
    </location>
</feature>
<evidence type="ECO:0000256" key="3">
    <source>
        <dbReference type="ARBA" id="ARBA00022449"/>
    </source>
</evidence>
<dbReference type="InterPro" id="IPR018461">
    <property type="entry name" value="Na/H_Antiport_NhaC-like_C"/>
</dbReference>
<feature type="transmembrane region" description="Helical" evidence="9">
    <location>
        <begin position="349"/>
        <end position="373"/>
    </location>
</feature>
<evidence type="ECO:0000256" key="5">
    <source>
        <dbReference type="ARBA" id="ARBA00022692"/>
    </source>
</evidence>
<dbReference type="KEGG" id="kme:H0A61_00010"/>
<dbReference type="Proteomes" id="UP000662904">
    <property type="component" value="Chromosome"/>
</dbReference>
<dbReference type="EMBL" id="CP059066">
    <property type="protein sequence ID" value="QSQ07694.1"/>
    <property type="molecule type" value="Genomic_DNA"/>
</dbReference>
<dbReference type="NCBIfam" id="TIGR00931">
    <property type="entry name" value="antiport_nhaC"/>
    <property type="match status" value="1"/>
</dbReference>
<keyword evidence="3" id="KW-0050">Antiport</keyword>
<evidence type="ECO:0000256" key="9">
    <source>
        <dbReference type="SAM" id="Phobius"/>
    </source>
</evidence>
<evidence type="ECO:0000313" key="11">
    <source>
        <dbReference type="EMBL" id="QSQ07694.1"/>
    </source>
</evidence>